<feature type="region of interest" description="Disordered" evidence="8">
    <location>
        <begin position="1"/>
        <end position="83"/>
    </location>
</feature>
<dbReference type="Pfam" id="PF03151">
    <property type="entry name" value="TPT"/>
    <property type="match status" value="1"/>
</dbReference>
<evidence type="ECO:0000256" key="5">
    <source>
        <dbReference type="ARBA" id="ARBA00022692"/>
    </source>
</evidence>
<comment type="function">
    <text evidence="1">Involved in the import of GDP-mannose from the cytoplasm into the Golgi lumen.</text>
</comment>
<keyword evidence="5 9" id="KW-0812">Transmembrane</keyword>
<feature type="compositionally biased region" description="Polar residues" evidence="8">
    <location>
        <begin position="1"/>
        <end position="26"/>
    </location>
</feature>
<keyword evidence="7 9" id="KW-0472">Membrane</keyword>
<feature type="transmembrane region" description="Helical" evidence="9">
    <location>
        <begin position="344"/>
        <end position="362"/>
    </location>
</feature>
<feature type="transmembrane region" description="Helical" evidence="9">
    <location>
        <begin position="244"/>
        <end position="266"/>
    </location>
</feature>
<feature type="transmembrane region" description="Helical" evidence="9">
    <location>
        <begin position="121"/>
        <end position="138"/>
    </location>
</feature>
<dbReference type="AlphaFoldDB" id="A0A3N2PN38"/>
<dbReference type="Proteomes" id="UP000272025">
    <property type="component" value="Unassembled WGS sequence"/>
</dbReference>
<evidence type="ECO:0000256" key="2">
    <source>
        <dbReference type="ARBA" id="ARBA00004477"/>
    </source>
</evidence>
<evidence type="ECO:0000256" key="3">
    <source>
        <dbReference type="ARBA" id="ARBA00010425"/>
    </source>
</evidence>
<sequence>MSDDQQQQQPTLSRVPSFASSATATGSLEERDNLLKSDPLEDELDDDFPQLKRACDLEARRDDGDEEANEHTRLLPRRTEQSETPKSNFKSALIWMVVNTIATVGIVFANKAIFSDPGLKFLQLSFATFHFFITWLTLHILSRPRFAFFTPRSASIKDLIPLSVAMCLNVVLPNFSLAFSSVTFYQIARILLTPTVALMNFVLYGATMPLAAVLSLVPACAGVGIVSYYDSRPTDDSGIKTTSMLGVIFAFAGIFASSLYTVWIGSYHRKLKMSSMQLLYNQAPVSAFMLLYLVPFIDRFPVWTEVPLPRWILILISGLCASVLNISQFFIVAQAGPVSSTVVGHVKTCAIVALGWMVSGRAIHDKSILGVLIAISGIIIYSAVMLQHKRKERQQLQQK</sequence>
<comment type="similarity">
    <text evidence="3">Belongs to the TPT transporter family. SLC35D subfamily.</text>
</comment>
<dbReference type="PANTHER" id="PTHR11132">
    <property type="entry name" value="SOLUTE CARRIER FAMILY 35"/>
    <property type="match status" value="1"/>
</dbReference>
<evidence type="ECO:0000256" key="4">
    <source>
        <dbReference type="ARBA" id="ARBA00011182"/>
    </source>
</evidence>
<feature type="compositionally biased region" description="Basic and acidic residues" evidence="8">
    <location>
        <begin position="28"/>
        <end position="39"/>
    </location>
</feature>
<dbReference type="GO" id="GO:0005789">
    <property type="term" value="C:endoplasmic reticulum membrane"/>
    <property type="evidence" value="ECO:0007669"/>
    <property type="project" value="UniProtKB-SubCell"/>
</dbReference>
<evidence type="ECO:0000256" key="9">
    <source>
        <dbReference type="SAM" id="Phobius"/>
    </source>
</evidence>
<accession>A0A3N2PN38</accession>
<feature type="transmembrane region" description="Helical" evidence="9">
    <location>
        <begin position="210"/>
        <end position="229"/>
    </location>
</feature>
<dbReference type="RefSeq" id="XP_028463719.1">
    <property type="nucleotide sequence ID" value="XM_028612654.1"/>
</dbReference>
<keyword evidence="6 9" id="KW-1133">Transmembrane helix</keyword>
<dbReference type="SUPFAM" id="SSF103481">
    <property type="entry name" value="Multidrug resistance efflux transporter EmrE"/>
    <property type="match status" value="1"/>
</dbReference>
<gene>
    <name evidence="11" type="ORF">SODALDRAFT_337160</name>
</gene>
<evidence type="ECO:0000256" key="1">
    <source>
        <dbReference type="ARBA" id="ARBA00003420"/>
    </source>
</evidence>
<feature type="transmembrane region" description="Helical" evidence="9">
    <location>
        <begin position="278"/>
        <end position="297"/>
    </location>
</feature>
<reference evidence="11 12" key="1">
    <citation type="journal article" date="2018" name="Mol. Ecol.">
        <title>The obligate alkalophilic soda-lake fungus Sodiomyces alkalinus has shifted to a protein diet.</title>
        <authorList>
            <person name="Grum-Grzhimaylo A.A."/>
            <person name="Falkoski D.L."/>
            <person name="van den Heuvel J."/>
            <person name="Valero-Jimenez C.A."/>
            <person name="Min B."/>
            <person name="Choi I.G."/>
            <person name="Lipzen A."/>
            <person name="Daum C.G."/>
            <person name="Aanen D.K."/>
            <person name="Tsang A."/>
            <person name="Henrissat B."/>
            <person name="Bilanenko E.N."/>
            <person name="de Vries R.P."/>
            <person name="van Kan J.A.L."/>
            <person name="Grigoriev I.V."/>
            <person name="Debets A.J.M."/>
        </authorList>
    </citation>
    <scope>NUCLEOTIDE SEQUENCE [LARGE SCALE GENOMIC DNA]</scope>
    <source>
        <strain evidence="11 12">F11</strain>
    </source>
</reference>
<proteinExistence type="inferred from homology"/>
<feature type="transmembrane region" description="Helical" evidence="9">
    <location>
        <begin position="159"/>
        <end position="178"/>
    </location>
</feature>
<feature type="transmembrane region" description="Helical" evidence="9">
    <location>
        <begin position="92"/>
        <end position="109"/>
    </location>
</feature>
<evidence type="ECO:0000313" key="12">
    <source>
        <dbReference type="Proteomes" id="UP000272025"/>
    </source>
</evidence>
<comment type="subcellular location">
    <subcellularLocation>
        <location evidence="2">Endoplasmic reticulum membrane</location>
        <topology evidence="2">Multi-pass membrane protein</topology>
    </subcellularLocation>
</comment>
<evidence type="ECO:0000256" key="8">
    <source>
        <dbReference type="SAM" id="MobiDB-lite"/>
    </source>
</evidence>
<feature type="transmembrane region" description="Helical" evidence="9">
    <location>
        <begin position="309"/>
        <end position="332"/>
    </location>
</feature>
<evidence type="ECO:0000256" key="6">
    <source>
        <dbReference type="ARBA" id="ARBA00022989"/>
    </source>
</evidence>
<dbReference type="GeneID" id="39581132"/>
<dbReference type="InterPro" id="IPR037185">
    <property type="entry name" value="EmrE-like"/>
</dbReference>
<comment type="subunit">
    <text evidence="4">Homooligomer.</text>
</comment>
<organism evidence="11 12">
    <name type="scientific">Sodiomyces alkalinus (strain CBS 110278 / VKM F-3762 / F11)</name>
    <name type="common">Alkaliphilic filamentous fungus</name>
    <dbReference type="NCBI Taxonomy" id="1314773"/>
    <lineage>
        <taxon>Eukaryota</taxon>
        <taxon>Fungi</taxon>
        <taxon>Dikarya</taxon>
        <taxon>Ascomycota</taxon>
        <taxon>Pezizomycotina</taxon>
        <taxon>Sordariomycetes</taxon>
        <taxon>Hypocreomycetidae</taxon>
        <taxon>Glomerellales</taxon>
        <taxon>Plectosphaerellaceae</taxon>
        <taxon>Sodiomyces</taxon>
    </lineage>
</organism>
<name>A0A3N2PN38_SODAK</name>
<dbReference type="EMBL" id="ML119060">
    <property type="protein sequence ID" value="ROT35913.1"/>
    <property type="molecule type" value="Genomic_DNA"/>
</dbReference>
<evidence type="ECO:0000259" key="10">
    <source>
        <dbReference type="Pfam" id="PF03151"/>
    </source>
</evidence>
<dbReference type="OrthoDB" id="5547497at2759"/>
<dbReference type="InterPro" id="IPR050186">
    <property type="entry name" value="TPT_transporter"/>
</dbReference>
<dbReference type="InterPro" id="IPR004853">
    <property type="entry name" value="Sugar_P_trans_dom"/>
</dbReference>
<protein>
    <submittedName>
        <fullName evidence="11">Solute carrier family 35 member E3</fullName>
    </submittedName>
</protein>
<feature type="domain" description="Sugar phosphate transporter" evidence="10">
    <location>
        <begin position="108"/>
        <end position="382"/>
    </location>
</feature>
<evidence type="ECO:0000256" key="7">
    <source>
        <dbReference type="ARBA" id="ARBA00023136"/>
    </source>
</evidence>
<evidence type="ECO:0000313" key="11">
    <source>
        <dbReference type="EMBL" id="ROT35913.1"/>
    </source>
</evidence>
<keyword evidence="12" id="KW-1185">Reference proteome</keyword>
<feature type="compositionally biased region" description="Basic and acidic residues" evidence="8">
    <location>
        <begin position="49"/>
        <end position="83"/>
    </location>
</feature>
<feature type="transmembrane region" description="Helical" evidence="9">
    <location>
        <begin position="368"/>
        <end position="386"/>
    </location>
</feature>